<feature type="transmembrane region" description="Helical" evidence="8">
    <location>
        <begin position="113"/>
        <end position="129"/>
    </location>
</feature>
<dbReference type="InterPro" id="IPR004761">
    <property type="entry name" value="Spore_GerAB"/>
</dbReference>
<evidence type="ECO:0000256" key="7">
    <source>
        <dbReference type="ARBA" id="ARBA00023136"/>
    </source>
</evidence>
<feature type="transmembrane region" description="Helical" evidence="8">
    <location>
        <begin position="81"/>
        <end position="101"/>
    </location>
</feature>
<dbReference type="PANTHER" id="PTHR34975:SF2">
    <property type="entry name" value="SPORE GERMINATION PROTEIN A2"/>
    <property type="match status" value="1"/>
</dbReference>
<dbReference type="RefSeq" id="WP_315956195.1">
    <property type="nucleotide sequence ID" value="NZ_JAWCUD010000025.1"/>
</dbReference>
<evidence type="ECO:0000256" key="8">
    <source>
        <dbReference type="SAM" id="Phobius"/>
    </source>
</evidence>
<feature type="transmembrane region" description="Helical" evidence="8">
    <location>
        <begin position="334"/>
        <end position="356"/>
    </location>
</feature>
<reference evidence="9 10" key="1">
    <citation type="submission" date="2023-10" db="EMBL/GenBank/DDBJ databases">
        <title>Paenibacillus strain PFR10 Genome sequencing and assembly.</title>
        <authorList>
            <person name="Kim I."/>
        </authorList>
    </citation>
    <scope>NUCLEOTIDE SEQUENCE [LARGE SCALE GENOMIC DNA]</scope>
    <source>
        <strain evidence="9 10">PFR10</strain>
    </source>
</reference>
<comment type="subcellular location">
    <subcellularLocation>
        <location evidence="1">Membrane</location>
        <topology evidence="1">Multi-pass membrane protein</topology>
    </subcellularLocation>
</comment>
<dbReference type="NCBIfam" id="TIGR00912">
    <property type="entry name" value="2A0309"/>
    <property type="match status" value="1"/>
</dbReference>
<feature type="transmembrane region" description="Helical" evidence="8">
    <location>
        <begin position="141"/>
        <end position="161"/>
    </location>
</feature>
<evidence type="ECO:0000313" key="9">
    <source>
        <dbReference type="EMBL" id="MDU0206400.1"/>
    </source>
</evidence>
<feature type="transmembrane region" description="Helical" evidence="8">
    <location>
        <begin position="268"/>
        <end position="292"/>
    </location>
</feature>
<feature type="transmembrane region" description="Helical" evidence="8">
    <location>
        <begin position="37"/>
        <end position="61"/>
    </location>
</feature>
<name>A0ABU3RQ25_9BACL</name>
<dbReference type="Gene3D" id="1.20.1740.10">
    <property type="entry name" value="Amino acid/polyamine transporter I"/>
    <property type="match status" value="1"/>
</dbReference>
<proteinExistence type="inferred from homology"/>
<feature type="transmembrane region" description="Helical" evidence="8">
    <location>
        <begin position="304"/>
        <end position="322"/>
    </location>
</feature>
<keyword evidence="10" id="KW-1185">Reference proteome</keyword>
<keyword evidence="7 8" id="KW-0472">Membrane</keyword>
<evidence type="ECO:0000256" key="2">
    <source>
        <dbReference type="ARBA" id="ARBA00007998"/>
    </source>
</evidence>
<organism evidence="9 10">
    <name type="scientific">Paenibacillus violae</name>
    <dbReference type="NCBI Taxonomy" id="3077234"/>
    <lineage>
        <taxon>Bacteria</taxon>
        <taxon>Bacillati</taxon>
        <taxon>Bacillota</taxon>
        <taxon>Bacilli</taxon>
        <taxon>Bacillales</taxon>
        <taxon>Paenibacillaceae</taxon>
        <taxon>Paenibacillus</taxon>
    </lineage>
</organism>
<evidence type="ECO:0000256" key="1">
    <source>
        <dbReference type="ARBA" id="ARBA00004141"/>
    </source>
</evidence>
<comment type="similarity">
    <text evidence="2">Belongs to the amino acid-polyamine-organocation (APC) superfamily. Spore germination protein (SGP) (TC 2.A.3.9) family.</text>
</comment>
<evidence type="ECO:0000256" key="6">
    <source>
        <dbReference type="ARBA" id="ARBA00022989"/>
    </source>
</evidence>
<feature type="transmembrane region" description="Helical" evidence="8">
    <location>
        <begin position="217"/>
        <end position="238"/>
    </location>
</feature>
<dbReference type="Pfam" id="PF03845">
    <property type="entry name" value="Spore_permease"/>
    <property type="match status" value="1"/>
</dbReference>
<evidence type="ECO:0000256" key="4">
    <source>
        <dbReference type="ARBA" id="ARBA00022544"/>
    </source>
</evidence>
<keyword evidence="6 8" id="KW-1133">Transmembrane helix</keyword>
<dbReference type="PANTHER" id="PTHR34975">
    <property type="entry name" value="SPORE GERMINATION PROTEIN A2"/>
    <property type="match status" value="1"/>
</dbReference>
<accession>A0ABU3RQ25</accession>
<comment type="caution">
    <text evidence="9">The sequence shown here is derived from an EMBL/GenBank/DDBJ whole genome shotgun (WGS) entry which is preliminary data.</text>
</comment>
<feature type="transmembrane region" description="Helical" evidence="8">
    <location>
        <begin position="6"/>
        <end position="25"/>
    </location>
</feature>
<keyword evidence="4" id="KW-0309">Germination</keyword>
<evidence type="ECO:0000256" key="5">
    <source>
        <dbReference type="ARBA" id="ARBA00022692"/>
    </source>
</evidence>
<sequence>MKLTRWQFFCMMIALEVCMTIWLTIGPALRIAKQDAWISMLIGGCIGASIAYLMACISRLFPDQTLIKFSEFIFGKWVGKIVSLLYFATWYSVTAVILRDTADFLQLVLFRKTPMYAIVGIILLLMLYINYRGGLPSLGRFSEIACPLMLVVIITTFLFNLKNIQPHLIRPIYEDTGLLTVLKGSINYASFLGETYFIFMLMPFLKTPKKASNDLLLVILTTTITVTLATILVIMLFGPNYPANFLYPYFFAVRFISLLEFIENMDIWLMLVWLFAVFLKLSLYMFICSYGTAQWLGIKNWKKIIWWFAGIIFVSSVLPENVTQVTKDYAELIWAPMVFPIIMIGLPILMLIVGYIKKQRQIRTE</sequence>
<keyword evidence="5 8" id="KW-0812">Transmembrane</keyword>
<dbReference type="Proteomes" id="UP001260980">
    <property type="component" value="Unassembled WGS sequence"/>
</dbReference>
<evidence type="ECO:0000313" key="10">
    <source>
        <dbReference type="Proteomes" id="UP001260980"/>
    </source>
</evidence>
<protein>
    <submittedName>
        <fullName evidence="9">Endospore germination permease</fullName>
    </submittedName>
</protein>
<evidence type="ECO:0000256" key="3">
    <source>
        <dbReference type="ARBA" id="ARBA00022448"/>
    </source>
</evidence>
<gene>
    <name evidence="9" type="ORF">RQP52_35620</name>
</gene>
<feature type="transmembrane region" description="Helical" evidence="8">
    <location>
        <begin position="186"/>
        <end position="205"/>
    </location>
</feature>
<dbReference type="EMBL" id="JAWCUD010000025">
    <property type="protein sequence ID" value="MDU0206400.1"/>
    <property type="molecule type" value="Genomic_DNA"/>
</dbReference>
<keyword evidence="3" id="KW-0813">Transport</keyword>